<accession>A0ABQ4A3A3</accession>
<evidence type="ECO:0000313" key="2">
    <source>
        <dbReference type="Proteomes" id="UP000603200"/>
    </source>
</evidence>
<name>A0ABQ4A3A3_9ACTN</name>
<comment type="caution">
    <text evidence="1">The sequence shown here is derived from an EMBL/GenBank/DDBJ whole genome shotgun (WGS) entry which is preliminary data.</text>
</comment>
<sequence length="133" mass="15046">MTLRGRIGQLILGGPARSLPSEMFEAFSQALLEFYRDVDWALDISDATFADATIRAVPGELIRRDVGRHFLIRRENRDAVLSMPDAPGLAKAYFRDFDLTPFDTMIAVAAQGSKNFEKQLADLQWLRERDLAE</sequence>
<dbReference type="Proteomes" id="UP000603200">
    <property type="component" value="Unassembled WGS sequence"/>
</dbReference>
<gene>
    <name evidence="1" type="ORF">Ahu01nite_084340</name>
</gene>
<organism evidence="1 2">
    <name type="scientific">Winogradskya humida</name>
    <dbReference type="NCBI Taxonomy" id="113566"/>
    <lineage>
        <taxon>Bacteria</taxon>
        <taxon>Bacillati</taxon>
        <taxon>Actinomycetota</taxon>
        <taxon>Actinomycetes</taxon>
        <taxon>Micromonosporales</taxon>
        <taxon>Micromonosporaceae</taxon>
        <taxon>Winogradskya</taxon>
    </lineage>
</organism>
<dbReference type="EMBL" id="BOMN01000118">
    <property type="protein sequence ID" value="GIE25332.1"/>
    <property type="molecule type" value="Genomic_DNA"/>
</dbReference>
<proteinExistence type="predicted"/>
<reference evidence="1 2" key="1">
    <citation type="submission" date="2021-01" db="EMBL/GenBank/DDBJ databases">
        <title>Whole genome shotgun sequence of Actinoplanes humidus NBRC 14915.</title>
        <authorList>
            <person name="Komaki H."/>
            <person name="Tamura T."/>
        </authorList>
    </citation>
    <scope>NUCLEOTIDE SEQUENCE [LARGE SCALE GENOMIC DNA]</scope>
    <source>
        <strain evidence="1 2">NBRC 14915</strain>
    </source>
</reference>
<protein>
    <submittedName>
        <fullName evidence="1">Uncharacterized protein</fullName>
    </submittedName>
</protein>
<evidence type="ECO:0000313" key="1">
    <source>
        <dbReference type="EMBL" id="GIE25332.1"/>
    </source>
</evidence>
<keyword evidence="2" id="KW-1185">Reference proteome</keyword>